<protein>
    <submittedName>
        <fullName evidence="2">Hmm185435</fullName>
    </submittedName>
</protein>
<evidence type="ECO:0000313" key="2">
    <source>
        <dbReference type="EMBL" id="ABI93624.1"/>
    </source>
</evidence>
<feature type="region of interest" description="Disordered" evidence="1">
    <location>
        <begin position="126"/>
        <end position="146"/>
    </location>
</feature>
<dbReference type="EMBL" id="DQ995977">
    <property type="protein sequence ID" value="ABI93624.1"/>
    <property type="molecule type" value="Genomic_DNA"/>
</dbReference>
<organism evidence="2">
    <name type="scientific">Bos taurus</name>
    <name type="common">Bovine</name>
    <dbReference type="NCBI Taxonomy" id="9913"/>
    <lineage>
        <taxon>Eukaryota</taxon>
        <taxon>Metazoa</taxon>
        <taxon>Chordata</taxon>
        <taxon>Craniata</taxon>
        <taxon>Vertebrata</taxon>
        <taxon>Euteleostomi</taxon>
        <taxon>Mammalia</taxon>
        <taxon>Eutheria</taxon>
        <taxon>Laurasiatheria</taxon>
        <taxon>Artiodactyla</taxon>
        <taxon>Ruminantia</taxon>
        <taxon>Pecora</taxon>
        <taxon>Bovidae</taxon>
        <taxon>Bovinae</taxon>
        <taxon>Bos</taxon>
    </lineage>
</organism>
<proteinExistence type="predicted"/>
<name>Q068V5_BOVIN</name>
<accession>Q068V5</accession>
<evidence type="ECO:0000256" key="1">
    <source>
        <dbReference type="SAM" id="MobiDB-lite"/>
    </source>
</evidence>
<sequence length="175" mass="18896">MVSLKTKFSSGNLNPAKSLSVTFLSPEAKPYIAFFLHSFRNPEQEHRLNCCFETTVLSGLRSSDSPVCGGSVVRRPVTQRCHLLLSPGPPSHTADLGRPALWAKAALEYGSESGVCTRGTSDCGRRRNSTAVARQEGEGPEPPVGRVPCPLGRHTFDCNMPDRIMECHSANSQAG</sequence>
<dbReference type="AlphaFoldDB" id="Q068V5"/>
<reference evidence="2" key="1">
    <citation type="submission" date="2006-09" db="EMBL/GenBank/DDBJ databases">
        <title>Estimating probability of parentage in U.S. beef and dairy cattle with single nucleotide polymorphisms.</title>
        <authorList>
            <person name="Heaton M.P."/>
            <person name="Clawson M.L."/>
            <person name="Snelling W.M."/>
            <person name="Keele J.W."/>
            <person name="Harhay G.P."/>
            <person name="Wiedmann R.T."/>
            <person name="Bennett G.L."/>
            <person name="Smith T.P.L."/>
            <person name="Freking B.A."/>
            <person name="Van Tassell C.P."/>
            <person name="Sonstegard T.S."/>
            <person name="Gasbarre L.C."/>
            <person name="Moore S.S."/>
            <person name="Murdoch B."/>
            <person name="McKay S.D."/>
            <person name="Kalbfleisch T."/>
            <person name="Laegreid W.W."/>
        </authorList>
    </citation>
    <scope>NUCLEOTIDE SEQUENCE</scope>
</reference>